<reference evidence="3" key="1">
    <citation type="submission" date="2018-05" db="EMBL/GenBank/DDBJ databases">
        <authorList>
            <person name="Nie L."/>
        </authorList>
    </citation>
    <scope>NUCLEOTIDE SEQUENCE [LARGE SCALE GENOMIC DNA]</scope>
    <source>
        <strain evidence="3">NL</strain>
    </source>
</reference>
<dbReference type="AlphaFoldDB" id="A0A328BWM5"/>
<evidence type="ECO:0000313" key="2">
    <source>
        <dbReference type="EMBL" id="RAK70466.1"/>
    </source>
</evidence>
<proteinExistence type="predicted"/>
<accession>A0A328BWM5</accession>
<gene>
    <name evidence="2" type="ORF">DLM85_06430</name>
</gene>
<feature type="transmembrane region" description="Helical" evidence="1">
    <location>
        <begin position="20"/>
        <end position="40"/>
    </location>
</feature>
<dbReference type="Proteomes" id="UP000248553">
    <property type="component" value="Unassembled WGS sequence"/>
</dbReference>
<evidence type="ECO:0000313" key="3">
    <source>
        <dbReference type="Proteomes" id="UP000248553"/>
    </source>
</evidence>
<keyword evidence="1" id="KW-0812">Transmembrane</keyword>
<name>A0A328BWM5_9BACT</name>
<dbReference type="OrthoDB" id="770034at2"/>
<evidence type="ECO:0000256" key="1">
    <source>
        <dbReference type="SAM" id="Phobius"/>
    </source>
</evidence>
<dbReference type="RefSeq" id="WP_111477216.1">
    <property type="nucleotide sequence ID" value="NZ_QHKM01000001.1"/>
</dbReference>
<dbReference type="EMBL" id="QHKM01000001">
    <property type="protein sequence ID" value="RAK70466.1"/>
    <property type="molecule type" value="Genomic_DNA"/>
</dbReference>
<feature type="transmembrane region" description="Helical" evidence="1">
    <location>
        <begin position="83"/>
        <end position="111"/>
    </location>
</feature>
<protein>
    <submittedName>
        <fullName evidence="2">Potassium transporter KefB</fullName>
    </submittedName>
</protein>
<keyword evidence="3" id="KW-1185">Reference proteome</keyword>
<keyword evidence="1" id="KW-1133">Transmembrane helix</keyword>
<keyword evidence="1" id="KW-0472">Membrane</keyword>
<organism evidence="2 3">
    <name type="scientific">Hymenobacter edaphi</name>
    <dbReference type="NCBI Taxonomy" id="2211146"/>
    <lineage>
        <taxon>Bacteria</taxon>
        <taxon>Pseudomonadati</taxon>
        <taxon>Bacteroidota</taxon>
        <taxon>Cytophagia</taxon>
        <taxon>Cytophagales</taxon>
        <taxon>Hymenobacteraceae</taxon>
        <taxon>Hymenobacter</taxon>
    </lineage>
</organism>
<comment type="caution">
    <text evidence="2">The sequence shown here is derived from an EMBL/GenBank/DDBJ whole genome shotgun (WGS) entry which is preliminary data.</text>
</comment>
<feature type="transmembrane region" description="Helical" evidence="1">
    <location>
        <begin position="46"/>
        <end position="71"/>
    </location>
</feature>
<sequence>MPAQSSLSPNLHPSPWGKRVAQGAGIAFILAAVFMVFFASGARLAFGLWTVLPLLTVPVAGAFGGLLYYLLDHLRYQGGWQKIVANVVSLAVYGVLLWLSLVAAFAATGLWD</sequence>